<dbReference type="NCBIfam" id="NF045922">
    <property type="entry name" value="CarotHydtaseCrtCRhod"/>
    <property type="match status" value="1"/>
</dbReference>
<name>A0A4R6ACU9_9RHOB</name>
<evidence type="ECO:0000313" key="1">
    <source>
        <dbReference type="EMBL" id="TDL81660.1"/>
    </source>
</evidence>
<gene>
    <name evidence="1" type="ORF">E2L08_05135</name>
</gene>
<comment type="caution">
    <text evidence="1">The sequence shown here is derived from an EMBL/GenBank/DDBJ whole genome shotgun (WGS) entry which is preliminary data.</text>
</comment>
<keyword evidence="2" id="KW-1185">Reference proteome</keyword>
<accession>A0A4R6ACU9</accession>
<dbReference type="AlphaFoldDB" id="A0A4R6ACU9"/>
<protein>
    <submittedName>
        <fullName evidence="1">Carotenoid 1,2-hydratase</fullName>
    </submittedName>
</protein>
<evidence type="ECO:0000313" key="2">
    <source>
        <dbReference type="Proteomes" id="UP000295701"/>
    </source>
</evidence>
<reference evidence="1 2" key="1">
    <citation type="submission" date="2019-03" db="EMBL/GenBank/DDBJ databases">
        <title>Primorskyibacter sp. SS33 isolated from sediments.</title>
        <authorList>
            <person name="Xunke S."/>
        </authorList>
    </citation>
    <scope>NUCLEOTIDE SEQUENCE [LARGE SCALE GENOMIC DNA]</scope>
    <source>
        <strain evidence="1 2">SS33</strain>
    </source>
</reference>
<proteinExistence type="predicted"/>
<dbReference type="Proteomes" id="UP000295701">
    <property type="component" value="Unassembled WGS sequence"/>
</dbReference>
<dbReference type="CDD" id="cd21471">
    <property type="entry name" value="CrtC-like"/>
    <property type="match status" value="1"/>
</dbReference>
<organism evidence="1 2">
    <name type="scientific">Palleronia sediminis</name>
    <dbReference type="NCBI Taxonomy" id="2547833"/>
    <lineage>
        <taxon>Bacteria</taxon>
        <taxon>Pseudomonadati</taxon>
        <taxon>Pseudomonadota</taxon>
        <taxon>Alphaproteobacteria</taxon>
        <taxon>Rhodobacterales</taxon>
        <taxon>Roseobacteraceae</taxon>
        <taxon>Palleronia</taxon>
    </lineage>
</organism>
<dbReference type="SUPFAM" id="SSF159245">
    <property type="entry name" value="AttH-like"/>
    <property type="match status" value="1"/>
</dbReference>
<dbReference type="OrthoDB" id="5491608at2"/>
<dbReference type="EMBL" id="SNAA01000004">
    <property type="protein sequence ID" value="TDL81660.1"/>
    <property type="molecule type" value="Genomic_DNA"/>
</dbReference>
<sequence>MIGFIGSVFSPWYRWSGRRDPENNCCMNVATYGAGGGVFAMTDRGRDALRTENDKLTIGPSTMTWHGDRLIVEFDERGAPPRLGRVRGRVIVTPAAITGVELPLSAGGEHVWRPFAPVSRIRVEIEGQPAWEGEGYFDSNFGTSALEADFSRWTWGRFPTPEGAACFYDARMRDGSTRDAGFLFHHDGRVEVLDLPKLSISRTFWQLSRETRGDPGTKPQQVLGMLDAPFYARAAVETTVRGHRSTGVHEVLDCDRLRGPWLMPLVAMRVPRRARWP</sequence>